<keyword evidence="2" id="KW-0479">Metal-binding</keyword>
<dbReference type="EMBL" id="JADKGY010000020">
    <property type="protein sequence ID" value="MBK9983396.1"/>
    <property type="molecule type" value="Genomic_DNA"/>
</dbReference>
<dbReference type="PANTHER" id="PTHR46233:SF3">
    <property type="entry name" value="HYDROXYACYLGLUTATHIONE HYDROLASE GLOC"/>
    <property type="match status" value="1"/>
</dbReference>
<keyword evidence="3" id="KW-0378">Hydrolase</keyword>
<proteinExistence type="predicted"/>
<comment type="caution">
    <text evidence="6">The sequence shown here is derived from an EMBL/GenBank/DDBJ whole genome shotgun (WGS) entry which is preliminary data.</text>
</comment>
<organism evidence="6 7">
    <name type="scientific">Candidatus Opimibacter skivensis</name>
    <dbReference type="NCBI Taxonomy" id="2982028"/>
    <lineage>
        <taxon>Bacteria</taxon>
        <taxon>Pseudomonadati</taxon>
        <taxon>Bacteroidota</taxon>
        <taxon>Saprospiria</taxon>
        <taxon>Saprospirales</taxon>
        <taxon>Saprospiraceae</taxon>
        <taxon>Candidatus Opimibacter</taxon>
    </lineage>
</organism>
<reference evidence="6 7" key="1">
    <citation type="submission" date="2020-10" db="EMBL/GenBank/DDBJ databases">
        <title>Connecting structure to function with the recovery of over 1000 high-quality activated sludge metagenome-assembled genomes encoding full-length rRNA genes using long-read sequencing.</title>
        <authorList>
            <person name="Singleton C.M."/>
            <person name="Petriglieri F."/>
            <person name="Kristensen J.M."/>
            <person name="Kirkegaard R.H."/>
            <person name="Michaelsen T.Y."/>
            <person name="Andersen M.H."/>
            <person name="Karst S.M."/>
            <person name="Dueholm M.S."/>
            <person name="Nielsen P.H."/>
            <person name="Albertsen M."/>
        </authorList>
    </citation>
    <scope>NUCLEOTIDE SEQUENCE [LARGE SCALE GENOMIC DNA]</scope>
    <source>
        <strain evidence="6">Ribe_18-Q3-R11-54_MAXAC.273</strain>
    </source>
</reference>
<sequence>MSLSVHALTFNPFEENTYIIYSESGDCIIIDPGCFDDTERSELIDFVKENNLKPVRLINTHCHIDHILGNAFVASEYSIGLEIHEGELPVLKAGMAVAGMYGVPYNPSPAPQKFVRENDVIELDGIGLKVLFTPGHSPASICFYNEQDKWVIGGDVLFYESIGRTDLPGGDHDTLLKSIRTQLFTLPDDTAVYPGHGPKTTIGYERMFNPYLR</sequence>
<dbReference type="CDD" id="cd06262">
    <property type="entry name" value="metallo-hydrolase-like_MBL-fold"/>
    <property type="match status" value="1"/>
</dbReference>
<dbReference type="Gene3D" id="3.60.15.10">
    <property type="entry name" value="Ribonuclease Z/Hydroxyacylglutathione hydrolase-like"/>
    <property type="match status" value="1"/>
</dbReference>
<dbReference type="Pfam" id="PF00753">
    <property type="entry name" value="Lactamase_B"/>
    <property type="match status" value="1"/>
</dbReference>
<dbReference type="AlphaFoldDB" id="A0A9D7XQU6"/>
<dbReference type="InterPro" id="IPR036866">
    <property type="entry name" value="RibonucZ/Hydroxyglut_hydro"/>
</dbReference>
<name>A0A9D7XQU6_9BACT</name>
<keyword evidence="4" id="KW-0862">Zinc</keyword>
<dbReference type="GO" id="GO:0016787">
    <property type="term" value="F:hydrolase activity"/>
    <property type="evidence" value="ECO:0007669"/>
    <property type="project" value="UniProtKB-KW"/>
</dbReference>
<dbReference type="InterPro" id="IPR051453">
    <property type="entry name" value="MBL_Glyoxalase_II"/>
</dbReference>
<evidence type="ECO:0000256" key="1">
    <source>
        <dbReference type="ARBA" id="ARBA00001947"/>
    </source>
</evidence>
<evidence type="ECO:0000259" key="5">
    <source>
        <dbReference type="SMART" id="SM00849"/>
    </source>
</evidence>
<dbReference type="PANTHER" id="PTHR46233">
    <property type="entry name" value="HYDROXYACYLGLUTATHIONE HYDROLASE GLOC"/>
    <property type="match status" value="1"/>
</dbReference>
<accession>A0A9D7XQU6</accession>
<evidence type="ECO:0000313" key="7">
    <source>
        <dbReference type="Proteomes" id="UP000808337"/>
    </source>
</evidence>
<protein>
    <submittedName>
        <fullName evidence="6">MBL fold metallo-hydrolase</fullName>
    </submittedName>
</protein>
<gene>
    <name evidence="6" type="ORF">IPP15_13595</name>
</gene>
<evidence type="ECO:0000256" key="4">
    <source>
        <dbReference type="ARBA" id="ARBA00022833"/>
    </source>
</evidence>
<dbReference type="GO" id="GO:0046872">
    <property type="term" value="F:metal ion binding"/>
    <property type="evidence" value="ECO:0007669"/>
    <property type="project" value="UniProtKB-KW"/>
</dbReference>
<evidence type="ECO:0000256" key="3">
    <source>
        <dbReference type="ARBA" id="ARBA00022801"/>
    </source>
</evidence>
<feature type="domain" description="Metallo-beta-lactamase" evidence="5">
    <location>
        <begin position="14"/>
        <end position="196"/>
    </location>
</feature>
<dbReference type="SMART" id="SM00849">
    <property type="entry name" value="Lactamase_B"/>
    <property type="match status" value="1"/>
</dbReference>
<dbReference type="InterPro" id="IPR001279">
    <property type="entry name" value="Metallo-B-lactamas"/>
</dbReference>
<evidence type="ECO:0000256" key="2">
    <source>
        <dbReference type="ARBA" id="ARBA00022723"/>
    </source>
</evidence>
<dbReference type="Proteomes" id="UP000808337">
    <property type="component" value="Unassembled WGS sequence"/>
</dbReference>
<comment type="cofactor">
    <cofactor evidence="1">
        <name>Zn(2+)</name>
        <dbReference type="ChEBI" id="CHEBI:29105"/>
    </cofactor>
</comment>
<dbReference type="SUPFAM" id="SSF56281">
    <property type="entry name" value="Metallo-hydrolase/oxidoreductase"/>
    <property type="match status" value="1"/>
</dbReference>
<evidence type="ECO:0000313" key="6">
    <source>
        <dbReference type="EMBL" id="MBK9983396.1"/>
    </source>
</evidence>